<reference evidence="5 6" key="1">
    <citation type="submission" date="2020-03" db="EMBL/GenBank/DDBJ databases">
        <title>Genomic Encyclopedia of Type Strains, Phase IV (KMG-IV): sequencing the most valuable type-strain genomes for metagenomic binning, comparative biology and taxonomic classification.</title>
        <authorList>
            <person name="Goeker M."/>
        </authorList>
    </citation>
    <scope>NUCLEOTIDE SEQUENCE [LARGE SCALE GENOMIC DNA]</scope>
    <source>
        <strain evidence="5 6">DSM 5718</strain>
    </source>
</reference>
<dbReference type="FunFam" id="3.40.630.30:FF:000064">
    <property type="entry name" value="GNAT family acetyltransferase"/>
    <property type="match status" value="1"/>
</dbReference>
<keyword evidence="5" id="KW-0687">Ribonucleoprotein</keyword>
<evidence type="ECO:0000256" key="3">
    <source>
        <dbReference type="ARBA" id="ARBA00023315"/>
    </source>
</evidence>
<dbReference type="GO" id="GO:0008080">
    <property type="term" value="F:N-acetyltransferase activity"/>
    <property type="evidence" value="ECO:0007669"/>
    <property type="project" value="UniProtKB-ARBA"/>
</dbReference>
<dbReference type="CDD" id="cd04301">
    <property type="entry name" value="NAT_SF"/>
    <property type="match status" value="1"/>
</dbReference>
<keyword evidence="5" id="KW-0689">Ribosomal protein</keyword>
<sequence length="163" mass="18448">MKTGVCTIRAAMLDDMPAVHALIAELAAYERAAHEHTNTLEQLKHDFVHGYFGCLVAEQAAEVVGILLYCFPYSTWKGRVFYIEDIVVKESARGQGIGKRLFDEALRLAKAAHVGRVAWQVLAWNEPAIRFYKRMPVTFDAEWVNCRMTPTQVEDYLKGLETA</sequence>
<dbReference type="Gene3D" id="3.40.630.30">
    <property type="match status" value="1"/>
</dbReference>
<proteinExistence type="inferred from homology"/>
<keyword evidence="2" id="KW-0808">Transferase</keyword>
<dbReference type="InterPro" id="IPR016181">
    <property type="entry name" value="Acyl_CoA_acyltransferase"/>
</dbReference>
<evidence type="ECO:0000313" key="5">
    <source>
        <dbReference type="EMBL" id="NIK73062.1"/>
    </source>
</evidence>
<dbReference type="InterPro" id="IPR000182">
    <property type="entry name" value="GNAT_dom"/>
</dbReference>
<dbReference type="PANTHER" id="PTHR10545:SF29">
    <property type="entry name" value="GH14572P-RELATED"/>
    <property type="match status" value="1"/>
</dbReference>
<keyword evidence="3" id="KW-0012">Acyltransferase</keyword>
<dbReference type="AlphaFoldDB" id="A0A846MNS4"/>
<dbReference type="RefSeq" id="WP_166918339.1">
    <property type="nucleotide sequence ID" value="NZ_JAASRN010000001.1"/>
</dbReference>
<name>A0A846MNS4_9BACT</name>
<keyword evidence="6" id="KW-1185">Reference proteome</keyword>
<comment type="similarity">
    <text evidence="1">Belongs to the acetyltransferase family.</text>
</comment>
<dbReference type="Pfam" id="PF00583">
    <property type="entry name" value="Acetyltransf_1"/>
    <property type="match status" value="1"/>
</dbReference>
<evidence type="ECO:0000256" key="1">
    <source>
        <dbReference type="ARBA" id="ARBA00008694"/>
    </source>
</evidence>
<dbReference type="EMBL" id="JAASRN010000001">
    <property type="protein sequence ID" value="NIK73062.1"/>
    <property type="molecule type" value="Genomic_DNA"/>
</dbReference>
<dbReference type="GO" id="GO:0005840">
    <property type="term" value="C:ribosome"/>
    <property type="evidence" value="ECO:0007669"/>
    <property type="project" value="UniProtKB-KW"/>
</dbReference>
<organism evidence="5 6">
    <name type="scientific">Thermonema lapsum</name>
    <dbReference type="NCBI Taxonomy" id="28195"/>
    <lineage>
        <taxon>Bacteria</taxon>
        <taxon>Pseudomonadati</taxon>
        <taxon>Bacteroidota</taxon>
        <taxon>Cytophagia</taxon>
        <taxon>Cytophagales</taxon>
        <taxon>Thermonemataceae</taxon>
        <taxon>Thermonema</taxon>
    </lineage>
</organism>
<dbReference type="Proteomes" id="UP000537126">
    <property type="component" value="Unassembled WGS sequence"/>
</dbReference>
<gene>
    <name evidence="5" type="ORF">FHS56_000548</name>
</gene>
<feature type="domain" description="N-acetyltransferase" evidence="4">
    <location>
        <begin position="6"/>
        <end position="153"/>
    </location>
</feature>
<accession>A0A846MNS4</accession>
<dbReference type="PROSITE" id="PS51186">
    <property type="entry name" value="GNAT"/>
    <property type="match status" value="1"/>
</dbReference>
<evidence type="ECO:0000256" key="2">
    <source>
        <dbReference type="ARBA" id="ARBA00022679"/>
    </source>
</evidence>
<evidence type="ECO:0000313" key="6">
    <source>
        <dbReference type="Proteomes" id="UP000537126"/>
    </source>
</evidence>
<comment type="caution">
    <text evidence="5">The sequence shown here is derived from an EMBL/GenBank/DDBJ whole genome shotgun (WGS) entry which is preliminary data.</text>
</comment>
<dbReference type="SUPFAM" id="SSF55729">
    <property type="entry name" value="Acyl-CoA N-acyltransferases (Nat)"/>
    <property type="match status" value="1"/>
</dbReference>
<dbReference type="InterPro" id="IPR051016">
    <property type="entry name" value="Diverse_Substrate_AcTransf"/>
</dbReference>
<protein>
    <submittedName>
        <fullName evidence="5">Ribosomal protein S18 acetylase RimI-like enzyme</fullName>
    </submittedName>
</protein>
<evidence type="ECO:0000259" key="4">
    <source>
        <dbReference type="PROSITE" id="PS51186"/>
    </source>
</evidence>
<dbReference type="PANTHER" id="PTHR10545">
    <property type="entry name" value="DIAMINE N-ACETYLTRANSFERASE"/>
    <property type="match status" value="1"/>
</dbReference>